<dbReference type="InterPro" id="IPR016032">
    <property type="entry name" value="Sig_transdc_resp-reg_C-effctor"/>
</dbReference>
<feature type="region of interest" description="Disordered" evidence="6">
    <location>
        <begin position="249"/>
        <end position="270"/>
    </location>
</feature>
<dbReference type="PROSITE" id="PS51755">
    <property type="entry name" value="OMPR_PHOB"/>
    <property type="match status" value="1"/>
</dbReference>
<evidence type="ECO:0000259" key="7">
    <source>
        <dbReference type="PROSITE" id="PS51755"/>
    </source>
</evidence>
<evidence type="ECO:0000256" key="2">
    <source>
        <dbReference type="ARBA" id="ARBA00023015"/>
    </source>
</evidence>
<dbReference type="Gene3D" id="3.40.50.300">
    <property type="entry name" value="P-loop containing nucleotide triphosphate hydrolases"/>
    <property type="match status" value="1"/>
</dbReference>
<dbReference type="GO" id="GO:0000160">
    <property type="term" value="P:phosphorelay signal transduction system"/>
    <property type="evidence" value="ECO:0007669"/>
    <property type="project" value="InterPro"/>
</dbReference>
<evidence type="ECO:0000256" key="6">
    <source>
        <dbReference type="SAM" id="MobiDB-lite"/>
    </source>
</evidence>
<dbReference type="InterPro" id="IPR019734">
    <property type="entry name" value="TPR_rpt"/>
</dbReference>
<feature type="DNA-binding region" description="OmpR/PhoB-type" evidence="5">
    <location>
        <begin position="1"/>
        <end position="97"/>
    </location>
</feature>
<dbReference type="PRINTS" id="PR00364">
    <property type="entry name" value="DISEASERSIST"/>
</dbReference>
<dbReference type="Pfam" id="PF00486">
    <property type="entry name" value="Trans_reg_C"/>
    <property type="match status" value="1"/>
</dbReference>
<dbReference type="SMART" id="SM01043">
    <property type="entry name" value="BTAD"/>
    <property type="match status" value="1"/>
</dbReference>
<gene>
    <name evidence="8" type="ORF">GA0070611_3162</name>
</gene>
<sequence>MQLRVLGELQVRAGDRPLDLGPTKQRLVLAALAVDAGRAVPVEALIDRVWDTAPPTEARGVLHTYLTRIRRVLAGAGSGDGPAVTVTRRSGGYLLEATPDQVDLLRLGKLRDEAATLPPRDPRRAQMLRDAVELWTGEPLDGLPGSWASRVREGLRQELLGVLLDWADSDLEQGRSGHVADRLRRALERDPLAEPLALRLIRALHLNGRRAEALDQFTRTRMLLADELGVDPGPELQALHREILRGQLPVPAGPPRAEPVPVEASPAGGEALPPPTAPGCQLPADLPDHVGCESEMSLALTVLGEPQKSTKALPPMIVSGPGGVGKTSFTLRLAHLLRAAYPDGQIFVSLDGQGDDPGHALNRVLRALGVADLHGLPTLADKLSQYRSALSRRRLLIVVDGATSAEQVRPLTPGAPGVALIVSSRSRLTTIPGACHLELPLLRREESIILLGRIVGAEKVRAEREAVDGLVDMCEGLPLALRIVGARLAARPHRRVARLTERIRDERGRLDEMEADGLAVRASIAIGYEALDPAAARAFRLLGFLGGPDFAEWVVAALTGEGVDRAEELLEQLIDARLVVVMENPAGRYVRYRMHDLVRLYACERAVEEETTAALHAAVGRALAAATQLSGRHGEPSPYALAPLYRQAPDAMDAQWRPASTDPDPVRPDWIDVEAPFLIAAVERAAALGLDVAACALADALVVALFATGSDFTGWGRTHSAALEAARAAGNRVAEAVVECGIALLRYREDRFAEALVHYPAAVALFDAAGHVHGAAAARNGFGTVLRELGRHREAVPLLTAAADTLDRLGDENGAAHARYGLGYCHRELGDDEPAVDWLTQANDRYRRLGHWRGEALTTRGIGLVHRARGDLDEAERWCARAHRLAVEHGDEYTACYTVQALAKIWLRSDRAELAGGPLASSLAICRQRRDRFGVALISRTIGELQLAVGDLDAALETLTGAHAAWRELGHDLGQARTLRDIGAVQARRGDQGATHRAWELASATFAALGTREQAEVEQWHRHWGCGCAAGLGAPDGLAATRG</sequence>
<dbReference type="RefSeq" id="WP_091664772.1">
    <property type="nucleotide sequence ID" value="NZ_LT594323.1"/>
</dbReference>
<evidence type="ECO:0000256" key="5">
    <source>
        <dbReference type="PROSITE-ProRule" id="PRU01091"/>
    </source>
</evidence>
<dbReference type="SMART" id="SM00382">
    <property type="entry name" value="AAA"/>
    <property type="match status" value="1"/>
</dbReference>
<keyword evidence="4" id="KW-0804">Transcription</keyword>
<keyword evidence="3 5" id="KW-0238">DNA-binding</keyword>
<dbReference type="PANTHER" id="PTHR35807:SF1">
    <property type="entry name" value="TRANSCRIPTIONAL REGULATOR REDD"/>
    <property type="match status" value="1"/>
</dbReference>
<dbReference type="GO" id="GO:0006355">
    <property type="term" value="P:regulation of DNA-templated transcription"/>
    <property type="evidence" value="ECO:0007669"/>
    <property type="project" value="InterPro"/>
</dbReference>
<protein>
    <submittedName>
        <fullName evidence="8">DNA-binding transcriptional activator of the SARP family</fullName>
    </submittedName>
</protein>
<evidence type="ECO:0000313" key="8">
    <source>
        <dbReference type="EMBL" id="SBT45831.1"/>
    </source>
</evidence>
<dbReference type="Gene3D" id="1.25.40.10">
    <property type="entry name" value="Tetratricopeptide repeat domain"/>
    <property type="match status" value="3"/>
</dbReference>
<dbReference type="InterPro" id="IPR005158">
    <property type="entry name" value="BTAD"/>
</dbReference>
<dbReference type="GO" id="GO:0043531">
    <property type="term" value="F:ADP binding"/>
    <property type="evidence" value="ECO:0007669"/>
    <property type="project" value="InterPro"/>
</dbReference>
<dbReference type="InterPro" id="IPR011990">
    <property type="entry name" value="TPR-like_helical_dom_sf"/>
</dbReference>
<dbReference type="InterPro" id="IPR027417">
    <property type="entry name" value="P-loop_NTPase"/>
</dbReference>
<feature type="domain" description="OmpR/PhoB-type" evidence="7">
    <location>
        <begin position="1"/>
        <end position="97"/>
    </location>
</feature>
<keyword evidence="2" id="KW-0805">Transcription regulation</keyword>
<comment type="similarity">
    <text evidence="1">Belongs to the AfsR/DnrI/RedD regulatory family.</text>
</comment>
<dbReference type="SMART" id="SM00862">
    <property type="entry name" value="Trans_reg_C"/>
    <property type="match status" value="1"/>
</dbReference>
<dbReference type="Proteomes" id="UP000199385">
    <property type="component" value="Chromosome I"/>
</dbReference>
<dbReference type="SUPFAM" id="SSF46894">
    <property type="entry name" value="C-terminal effector domain of the bipartite response regulators"/>
    <property type="match status" value="1"/>
</dbReference>
<dbReference type="PANTHER" id="PTHR35807">
    <property type="entry name" value="TRANSCRIPTIONAL REGULATOR REDD-RELATED"/>
    <property type="match status" value="1"/>
</dbReference>
<evidence type="ECO:0000256" key="3">
    <source>
        <dbReference type="ARBA" id="ARBA00023125"/>
    </source>
</evidence>
<dbReference type="Gene3D" id="1.10.10.10">
    <property type="entry name" value="Winged helix-like DNA-binding domain superfamily/Winged helix DNA-binding domain"/>
    <property type="match status" value="1"/>
</dbReference>
<dbReference type="SUPFAM" id="SSF52540">
    <property type="entry name" value="P-loop containing nucleoside triphosphate hydrolases"/>
    <property type="match status" value="1"/>
</dbReference>
<proteinExistence type="inferred from homology"/>
<dbReference type="InterPro" id="IPR001867">
    <property type="entry name" value="OmpR/PhoB-type_DNA-bd"/>
</dbReference>
<dbReference type="InterPro" id="IPR051677">
    <property type="entry name" value="AfsR-DnrI-RedD_regulator"/>
</dbReference>
<reference evidence="9" key="1">
    <citation type="submission" date="2016-06" db="EMBL/GenBank/DDBJ databases">
        <authorList>
            <person name="Varghese N."/>
            <person name="Submissions Spin"/>
        </authorList>
    </citation>
    <scope>NUCLEOTIDE SEQUENCE [LARGE SCALE GENOMIC DNA]</scope>
    <source>
        <strain evidence="9">DSM 44815</strain>
    </source>
</reference>
<dbReference type="Pfam" id="PF13424">
    <property type="entry name" value="TPR_12"/>
    <property type="match status" value="1"/>
</dbReference>
<dbReference type="InterPro" id="IPR036388">
    <property type="entry name" value="WH-like_DNA-bd_sf"/>
</dbReference>
<dbReference type="SMART" id="SM00028">
    <property type="entry name" value="TPR"/>
    <property type="match status" value="4"/>
</dbReference>
<accession>A0A1A8ZPT1</accession>
<dbReference type="AlphaFoldDB" id="A0A1A8ZPT1"/>
<evidence type="ECO:0000256" key="1">
    <source>
        <dbReference type="ARBA" id="ARBA00005820"/>
    </source>
</evidence>
<evidence type="ECO:0000313" key="9">
    <source>
        <dbReference type="Proteomes" id="UP000199385"/>
    </source>
</evidence>
<dbReference type="SUPFAM" id="SSF48452">
    <property type="entry name" value="TPR-like"/>
    <property type="match status" value="3"/>
</dbReference>
<dbReference type="Pfam" id="PF03704">
    <property type="entry name" value="BTAD"/>
    <property type="match status" value="1"/>
</dbReference>
<organism evidence="8 9">
    <name type="scientific">Micromonospora auratinigra</name>
    <dbReference type="NCBI Taxonomy" id="261654"/>
    <lineage>
        <taxon>Bacteria</taxon>
        <taxon>Bacillati</taxon>
        <taxon>Actinomycetota</taxon>
        <taxon>Actinomycetes</taxon>
        <taxon>Micromonosporales</taxon>
        <taxon>Micromonosporaceae</taxon>
        <taxon>Micromonospora</taxon>
    </lineage>
</organism>
<dbReference type="PATRIC" id="fig|261654.4.peg.3216"/>
<dbReference type="STRING" id="261654.GA0070611_3162"/>
<dbReference type="CDD" id="cd15831">
    <property type="entry name" value="BTAD"/>
    <property type="match status" value="1"/>
</dbReference>
<keyword evidence="9" id="KW-1185">Reference proteome</keyword>
<evidence type="ECO:0000256" key="4">
    <source>
        <dbReference type="ARBA" id="ARBA00023163"/>
    </source>
</evidence>
<name>A0A1A8ZPT1_9ACTN</name>
<dbReference type="InterPro" id="IPR003593">
    <property type="entry name" value="AAA+_ATPase"/>
</dbReference>
<dbReference type="GO" id="GO:0003677">
    <property type="term" value="F:DNA binding"/>
    <property type="evidence" value="ECO:0007669"/>
    <property type="project" value="UniProtKB-UniRule"/>
</dbReference>
<dbReference type="EMBL" id="LT594323">
    <property type="protein sequence ID" value="SBT45831.1"/>
    <property type="molecule type" value="Genomic_DNA"/>
</dbReference>